<evidence type="ECO:0000313" key="2">
    <source>
        <dbReference type="EMBL" id="MXQ14894.1"/>
    </source>
</evidence>
<proteinExistence type="predicted"/>
<keyword evidence="3" id="KW-1185">Reference proteome</keyword>
<evidence type="ECO:0000313" key="3">
    <source>
        <dbReference type="Proteomes" id="UP000436483"/>
    </source>
</evidence>
<feature type="coiled-coil region" evidence="1">
    <location>
        <begin position="5"/>
        <end position="32"/>
    </location>
</feature>
<dbReference type="RefSeq" id="WP_160888596.1">
    <property type="nucleotide sequence ID" value="NZ_WURB01000060.1"/>
</dbReference>
<dbReference type="EMBL" id="WURB01000060">
    <property type="protein sequence ID" value="MXQ14894.1"/>
    <property type="molecule type" value="Genomic_DNA"/>
</dbReference>
<gene>
    <name evidence="2" type="ORF">GR328_26360</name>
</gene>
<organism evidence="2 3">
    <name type="scientific">Microvirga makkahensis</name>
    <dbReference type="NCBI Taxonomy" id="1128670"/>
    <lineage>
        <taxon>Bacteria</taxon>
        <taxon>Pseudomonadati</taxon>
        <taxon>Pseudomonadota</taxon>
        <taxon>Alphaproteobacteria</taxon>
        <taxon>Hyphomicrobiales</taxon>
        <taxon>Methylobacteriaceae</taxon>
        <taxon>Microvirga</taxon>
    </lineage>
</organism>
<sequence length="143" mass="15582">MAGAVEELLKKRAELTGQRQTLEQQIKQIDGDVAAIDQVARLFDSSILPTTTPRKRAPAGRSPFSGENLSAIVLKTIREAKEPISTAACSAAIARDKGLSGDDPFLRTMPSRISATLLNLEKRGRVRQTGTVDGRKNLWEIAR</sequence>
<dbReference type="OrthoDB" id="8116923at2"/>
<comment type="caution">
    <text evidence="2">The sequence shown here is derived from an EMBL/GenBank/DDBJ whole genome shotgun (WGS) entry which is preliminary data.</text>
</comment>
<protein>
    <submittedName>
        <fullName evidence="2">Uncharacterized protein</fullName>
    </submittedName>
</protein>
<reference evidence="2 3" key="2">
    <citation type="submission" date="2020-01" db="EMBL/GenBank/DDBJ databases">
        <title>Microvirga sp. nov., an arsenate reduction bacterium isolated from Tibet hotspring sediments.</title>
        <authorList>
            <person name="Xian W.-D."/>
            <person name="Li W.-J."/>
        </authorList>
    </citation>
    <scope>NUCLEOTIDE SEQUENCE [LARGE SCALE GENOMIC DNA]</scope>
    <source>
        <strain evidence="2 3">KCTC 23863</strain>
    </source>
</reference>
<name>A0A7X3MX71_9HYPH</name>
<dbReference type="AlphaFoldDB" id="A0A7X3MX71"/>
<accession>A0A7X3MX71</accession>
<dbReference type="Proteomes" id="UP000436483">
    <property type="component" value="Unassembled WGS sequence"/>
</dbReference>
<reference evidence="2 3" key="1">
    <citation type="submission" date="2019-12" db="EMBL/GenBank/DDBJ databases">
        <authorList>
            <person name="Yuan C.-G."/>
        </authorList>
    </citation>
    <scope>NUCLEOTIDE SEQUENCE [LARGE SCALE GENOMIC DNA]</scope>
    <source>
        <strain evidence="2 3">KCTC 23863</strain>
    </source>
</reference>
<keyword evidence="1" id="KW-0175">Coiled coil</keyword>
<evidence type="ECO:0000256" key="1">
    <source>
        <dbReference type="SAM" id="Coils"/>
    </source>
</evidence>
<feature type="non-terminal residue" evidence="2">
    <location>
        <position position="143"/>
    </location>
</feature>